<feature type="region of interest" description="Disordered" evidence="1">
    <location>
        <begin position="53"/>
        <end position="89"/>
    </location>
</feature>
<evidence type="ECO:0000313" key="3">
    <source>
        <dbReference type="Proteomes" id="UP001235939"/>
    </source>
</evidence>
<reference evidence="2 3" key="1">
    <citation type="submission" date="2022-01" db="EMBL/GenBank/DDBJ databases">
        <title>A chromosomal length assembly of Cordylochernes scorpioides.</title>
        <authorList>
            <person name="Zeh D."/>
            <person name="Zeh J."/>
        </authorList>
    </citation>
    <scope>NUCLEOTIDE SEQUENCE [LARGE SCALE GENOMIC DNA]</scope>
    <source>
        <strain evidence="2">IN4F17</strain>
        <tissue evidence="2">Whole Body</tissue>
    </source>
</reference>
<keyword evidence="3" id="KW-1185">Reference proteome</keyword>
<name>A0ABY6KY51_9ARAC</name>
<feature type="compositionally biased region" description="Low complexity" evidence="1">
    <location>
        <begin position="56"/>
        <end position="69"/>
    </location>
</feature>
<protein>
    <submittedName>
        <fullName evidence="2">Uncharacterized protein</fullName>
    </submittedName>
</protein>
<dbReference type="EMBL" id="CP092873">
    <property type="protein sequence ID" value="UYV73806.1"/>
    <property type="molecule type" value="Genomic_DNA"/>
</dbReference>
<organism evidence="2 3">
    <name type="scientific">Cordylochernes scorpioides</name>
    <dbReference type="NCBI Taxonomy" id="51811"/>
    <lineage>
        <taxon>Eukaryota</taxon>
        <taxon>Metazoa</taxon>
        <taxon>Ecdysozoa</taxon>
        <taxon>Arthropoda</taxon>
        <taxon>Chelicerata</taxon>
        <taxon>Arachnida</taxon>
        <taxon>Pseudoscorpiones</taxon>
        <taxon>Cheliferoidea</taxon>
        <taxon>Chernetidae</taxon>
        <taxon>Cordylochernes</taxon>
    </lineage>
</organism>
<gene>
    <name evidence="2" type="ORF">LAZ67_11000961</name>
</gene>
<sequence length="160" mass="17507">MTLKGRHLSSSSEVIENATVELKKLRKFDFELSFQQLFTLLSHPRDFAHLTGATGVSGPSSSKPSVSSGDPLTCGPGSSGLASKMTTWPSWRRPNPSSTFVQVGLTGGPAHRLGKKAHPPGHIPRMIIYILTVVNSKSLNFIRELNQENKLREDRNTANQ</sequence>
<feature type="compositionally biased region" description="Polar residues" evidence="1">
    <location>
        <begin position="80"/>
        <end position="89"/>
    </location>
</feature>
<evidence type="ECO:0000313" key="2">
    <source>
        <dbReference type="EMBL" id="UYV73806.1"/>
    </source>
</evidence>
<accession>A0ABY6KY51</accession>
<evidence type="ECO:0000256" key="1">
    <source>
        <dbReference type="SAM" id="MobiDB-lite"/>
    </source>
</evidence>
<dbReference type="Proteomes" id="UP001235939">
    <property type="component" value="Chromosome 11"/>
</dbReference>
<proteinExistence type="predicted"/>